<accession>A0A5B8II26</accession>
<protein>
    <submittedName>
        <fullName evidence="4">DUF418 domain-containing protein</fullName>
    </submittedName>
</protein>
<organism evidence="4 5">
    <name type="scientific">Streptomyces qinzhouensis</name>
    <dbReference type="NCBI Taxonomy" id="2599401"/>
    <lineage>
        <taxon>Bacteria</taxon>
        <taxon>Bacillati</taxon>
        <taxon>Actinomycetota</taxon>
        <taxon>Actinomycetes</taxon>
        <taxon>Kitasatosporales</taxon>
        <taxon>Streptomycetaceae</taxon>
        <taxon>Streptomyces</taxon>
    </lineage>
</organism>
<dbReference type="InterPro" id="IPR052529">
    <property type="entry name" value="Bact_Transport_Assoc"/>
</dbReference>
<keyword evidence="5" id="KW-1185">Reference proteome</keyword>
<evidence type="ECO:0000313" key="4">
    <source>
        <dbReference type="EMBL" id="QDY77972.1"/>
    </source>
</evidence>
<proteinExistence type="predicted"/>
<feature type="transmembrane region" description="Helical" evidence="2">
    <location>
        <begin position="226"/>
        <end position="248"/>
    </location>
</feature>
<feature type="transmembrane region" description="Helical" evidence="2">
    <location>
        <begin position="76"/>
        <end position="99"/>
    </location>
</feature>
<feature type="transmembrane region" description="Helical" evidence="2">
    <location>
        <begin position="120"/>
        <end position="137"/>
    </location>
</feature>
<keyword evidence="2" id="KW-0472">Membrane</keyword>
<feature type="transmembrane region" description="Helical" evidence="2">
    <location>
        <begin position="269"/>
        <end position="290"/>
    </location>
</feature>
<evidence type="ECO:0000259" key="3">
    <source>
        <dbReference type="Pfam" id="PF04235"/>
    </source>
</evidence>
<feature type="transmembrane region" description="Helical" evidence="2">
    <location>
        <begin position="167"/>
        <end position="185"/>
    </location>
</feature>
<gene>
    <name evidence="4" type="ORF">FQU76_17305</name>
</gene>
<feature type="region of interest" description="Disordered" evidence="1">
    <location>
        <begin position="1"/>
        <end position="27"/>
    </location>
</feature>
<dbReference type="PANTHER" id="PTHR30590:SF2">
    <property type="entry name" value="INNER MEMBRANE PROTEIN"/>
    <property type="match status" value="1"/>
</dbReference>
<dbReference type="Pfam" id="PF04235">
    <property type="entry name" value="DUF418"/>
    <property type="match status" value="1"/>
</dbReference>
<evidence type="ECO:0000313" key="5">
    <source>
        <dbReference type="Proteomes" id="UP000320580"/>
    </source>
</evidence>
<feature type="transmembrane region" description="Helical" evidence="2">
    <location>
        <begin position="296"/>
        <end position="320"/>
    </location>
</feature>
<name>A0A5B8II26_9ACTN</name>
<keyword evidence="2" id="KW-1133">Transmembrane helix</keyword>
<keyword evidence="2" id="KW-0812">Transmembrane</keyword>
<reference evidence="4 5" key="1">
    <citation type="submission" date="2019-07" db="EMBL/GenBank/DDBJ databases">
        <authorList>
            <person name="Zhu P."/>
        </authorList>
    </citation>
    <scope>NUCLEOTIDE SEQUENCE [LARGE SCALE GENOMIC DNA]</scope>
    <source>
        <strain evidence="4 5">SSL-25</strain>
    </source>
</reference>
<feature type="transmembrane region" description="Helical" evidence="2">
    <location>
        <begin position="38"/>
        <end position="56"/>
    </location>
</feature>
<evidence type="ECO:0000256" key="1">
    <source>
        <dbReference type="SAM" id="MobiDB-lite"/>
    </source>
</evidence>
<feature type="domain" description="DUF418" evidence="3">
    <location>
        <begin position="247"/>
        <end position="406"/>
    </location>
</feature>
<feature type="compositionally biased region" description="Pro residues" evidence="1">
    <location>
        <begin position="13"/>
        <end position="27"/>
    </location>
</feature>
<dbReference type="EMBL" id="CP042266">
    <property type="protein sequence ID" value="QDY77972.1"/>
    <property type="molecule type" value="Genomic_DNA"/>
</dbReference>
<dbReference type="OrthoDB" id="9807744at2"/>
<feature type="transmembrane region" description="Helical" evidence="2">
    <location>
        <begin position="340"/>
        <end position="359"/>
    </location>
</feature>
<feature type="transmembrane region" description="Helical" evidence="2">
    <location>
        <begin position="143"/>
        <end position="160"/>
    </location>
</feature>
<dbReference type="KEGG" id="sqz:FQU76_17305"/>
<dbReference type="RefSeq" id="WP_146481294.1">
    <property type="nucleotide sequence ID" value="NZ_CP042266.1"/>
</dbReference>
<feature type="compositionally biased region" description="Low complexity" evidence="1">
    <location>
        <begin position="1"/>
        <end position="12"/>
    </location>
</feature>
<dbReference type="PANTHER" id="PTHR30590">
    <property type="entry name" value="INNER MEMBRANE PROTEIN"/>
    <property type="match status" value="1"/>
</dbReference>
<dbReference type="AlphaFoldDB" id="A0A5B8II26"/>
<sequence length="422" mass="44398">MTRIPATPAAAPAAPPEPAPPEPAPASPSPVRLLNVDALRGFALLGILTVNIWAFADPYYAATAGNPTYDSALDHIVRFLVSLFFETKFYLLFSFLFGYSFTLQMAAAERAGASFRPRMLRRQAGLLTIGLLHGALLFHGEILTLYAVLGLVLLACRGLAPRRAARTAVVLLGVSGGLWLLLGLADLTDGGASPGPGSGPADKLAAFTGDAAATAGYHAGHLAETIGALVLLQGASSLAMFLLGLAAGRVRLFADPDAHRALFRRILRTGLPLGLAGAAFYAWCAVYRQGSALETLAFAVGQLTAPLLTAGYVILGLALFRTARGAAVERALAPLGKTALSAYLLQSLTLGVLFTGYGFGLIDRLAPLAVVAIVPAVFLAQLLLAKWWLRGHRYGPGEWLLRAATVAGIPKWREREGKRRAG</sequence>
<feature type="transmembrane region" description="Helical" evidence="2">
    <location>
        <begin position="365"/>
        <end position="384"/>
    </location>
</feature>
<dbReference type="InterPro" id="IPR007349">
    <property type="entry name" value="DUF418"/>
</dbReference>
<evidence type="ECO:0000256" key="2">
    <source>
        <dbReference type="SAM" id="Phobius"/>
    </source>
</evidence>
<dbReference type="Proteomes" id="UP000320580">
    <property type="component" value="Chromosome"/>
</dbReference>